<dbReference type="SUPFAM" id="SSF53850">
    <property type="entry name" value="Periplasmic binding protein-like II"/>
    <property type="match status" value="1"/>
</dbReference>
<proteinExistence type="predicted"/>
<dbReference type="Proteomes" id="UP000831327">
    <property type="component" value="Chromosome"/>
</dbReference>
<protein>
    <submittedName>
        <fullName evidence="2">C4-dicarboxylate ABC transporter substrate-binding protein</fullName>
    </submittedName>
</protein>
<dbReference type="InterPro" id="IPR011852">
    <property type="entry name" value="TRAP_TAXI"/>
</dbReference>
<sequence length="311" mass="31694">MRRRLLLAVPLAVAALPAAAQAPLRLYTAGAGSAFLPYGEGLAAFLAKQGVAVTVERSAGSLENLAKVEDDAGALGTAFLGSAADAVAGTPAAGGRVHGRVRALFPMYETSFQVGVLRASGIARFADLAGKRVGAGPARGPAETFLRAALAAAGMEATIVSGDPAEMTRLLVTGGMDALWQGAIVPIPSLVAAQQQADVLIFGLDVPVVAAVRARLPYLADTTLPPGTYRGQDAPILSFAAWNFVVGNAGLSDEAAYRVTRAALSATDPRAEIHASAAGTRAQNAPANSVLPFHPGAARYYAERGITVRAG</sequence>
<reference evidence="2 3" key="1">
    <citation type="journal article" date="2016" name="Microbes Environ.">
        <title>Phylogenetically diverse aerobic anoxygenic phototrophic bacteria isolated from epilithic biofilms in Tama river, Japan.</title>
        <authorList>
            <person name="Hirose S."/>
            <person name="Matsuura K."/>
            <person name="Haruta S."/>
        </authorList>
    </citation>
    <scope>NUCLEOTIDE SEQUENCE [LARGE SCALE GENOMIC DNA]</scope>
    <source>
        <strain evidence="2 3">S08</strain>
    </source>
</reference>
<evidence type="ECO:0000313" key="2">
    <source>
        <dbReference type="EMBL" id="BDG71340.1"/>
    </source>
</evidence>
<dbReference type="EMBL" id="AP025637">
    <property type="protein sequence ID" value="BDG71340.1"/>
    <property type="molecule type" value="Genomic_DNA"/>
</dbReference>
<feature type="chain" id="PRO_5047199232" evidence="1">
    <location>
        <begin position="21"/>
        <end position="311"/>
    </location>
</feature>
<accession>A0ABM7Y0M1</accession>
<evidence type="ECO:0000313" key="3">
    <source>
        <dbReference type="Proteomes" id="UP000831327"/>
    </source>
</evidence>
<dbReference type="NCBIfam" id="TIGR02122">
    <property type="entry name" value="TRAP_TAXI"/>
    <property type="match status" value="1"/>
</dbReference>
<feature type="signal peptide" evidence="1">
    <location>
        <begin position="1"/>
        <end position="20"/>
    </location>
</feature>
<gene>
    <name evidence="2" type="ORF">Rmf_12690</name>
</gene>
<dbReference type="RefSeq" id="WP_244458618.1">
    <property type="nucleotide sequence ID" value="NZ_AP025637.1"/>
</dbReference>
<dbReference type="PANTHER" id="PTHR42941">
    <property type="entry name" value="SLL1037 PROTEIN"/>
    <property type="match status" value="1"/>
</dbReference>
<organism evidence="2 3">
    <name type="scientific">Roseomonas fluvialis</name>
    <dbReference type="NCBI Taxonomy" id="1750527"/>
    <lineage>
        <taxon>Bacteria</taxon>
        <taxon>Pseudomonadati</taxon>
        <taxon>Pseudomonadota</taxon>
        <taxon>Alphaproteobacteria</taxon>
        <taxon>Acetobacterales</taxon>
        <taxon>Roseomonadaceae</taxon>
        <taxon>Roseomonas</taxon>
    </lineage>
</organism>
<evidence type="ECO:0000256" key="1">
    <source>
        <dbReference type="SAM" id="SignalP"/>
    </source>
</evidence>
<dbReference type="Gene3D" id="3.40.190.10">
    <property type="entry name" value="Periplasmic binding protein-like II"/>
    <property type="match status" value="2"/>
</dbReference>
<name>A0ABM7Y0M1_9PROT</name>
<dbReference type="Pfam" id="PF16868">
    <property type="entry name" value="NMT1_3"/>
    <property type="match status" value="1"/>
</dbReference>
<keyword evidence="1" id="KW-0732">Signal</keyword>
<keyword evidence="3" id="KW-1185">Reference proteome</keyword>
<dbReference type="PANTHER" id="PTHR42941:SF1">
    <property type="entry name" value="SLL1037 PROTEIN"/>
    <property type="match status" value="1"/>
</dbReference>